<name>A0A1H0TAB0_9BACI</name>
<accession>A0A1H0TAB0</accession>
<dbReference type="EMBL" id="FNJU01000003">
    <property type="protein sequence ID" value="SDP50741.1"/>
    <property type="molecule type" value="Genomic_DNA"/>
</dbReference>
<sequence>MGLYMEQKLIKEISRALKVYSEAHLGEVAYKEIVDLSDIFRGTQRPGLVIKAEDGTTYQIKVEHNSLY</sequence>
<evidence type="ECO:0000313" key="1">
    <source>
        <dbReference type="EMBL" id="SDP50741.1"/>
    </source>
</evidence>
<dbReference type="RefSeq" id="WP_090852268.1">
    <property type="nucleotide sequence ID" value="NZ_FNJU01000003.1"/>
</dbReference>
<protein>
    <submittedName>
        <fullName evidence="1">Uncharacterized protein</fullName>
    </submittedName>
</protein>
<proteinExistence type="predicted"/>
<organism evidence="1 2">
    <name type="scientific">Litchfieldia salsa</name>
    <dbReference type="NCBI Taxonomy" id="930152"/>
    <lineage>
        <taxon>Bacteria</taxon>
        <taxon>Bacillati</taxon>
        <taxon>Bacillota</taxon>
        <taxon>Bacilli</taxon>
        <taxon>Bacillales</taxon>
        <taxon>Bacillaceae</taxon>
        <taxon>Litchfieldia</taxon>
    </lineage>
</organism>
<keyword evidence="2" id="KW-1185">Reference proteome</keyword>
<dbReference type="OrthoDB" id="9891762at2"/>
<evidence type="ECO:0000313" key="2">
    <source>
        <dbReference type="Proteomes" id="UP000199159"/>
    </source>
</evidence>
<reference evidence="2" key="1">
    <citation type="submission" date="2016-10" db="EMBL/GenBank/DDBJ databases">
        <authorList>
            <person name="Varghese N."/>
            <person name="Submissions S."/>
        </authorList>
    </citation>
    <scope>NUCLEOTIDE SEQUENCE [LARGE SCALE GENOMIC DNA]</scope>
    <source>
        <strain evidence="2">IBRC-M10078</strain>
    </source>
</reference>
<dbReference type="AlphaFoldDB" id="A0A1H0TAB0"/>
<gene>
    <name evidence="1" type="ORF">SAMN05216565_103367</name>
</gene>
<dbReference type="Proteomes" id="UP000199159">
    <property type="component" value="Unassembled WGS sequence"/>
</dbReference>